<evidence type="ECO:0000313" key="7">
    <source>
        <dbReference type="EMBL" id="CAH3038589.1"/>
    </source>
</evidence>
<gene>
    <name evidence="7" type="ORF">PMEA_00021787</name>
</gene>
<feature type="signal peptide" evidence="5">
    <location>
        <begin position="1"/>
        <end position="31"/>
    </location>
</feature>
<feature type="domain" description="Ig-like" evidence="6">
    <location>
        <begin position="248"/>
        <end position="327"/>
    </location>
</feature>
<protein>
    <recommendedName>
        <fullName evidence="6">Ig-like domain-containing protein</fullName>
    </recommendedName>
</protein>
<organism evidence="7 8">
    <name type="scientific">Pocillopora meandrina</name>
    <dbReference type="NCBI Taxonomy" id="46732"/>
    <lineage>
        <taxon>Eukaryota</taxon>
        <taxon>Metazoa</taxon>
        <taxon>Cnidaria</taxon>
        <taxon>Anthozoa</taxon>
        <taxon>Hexacorallia</taxon>
        <taxon>Scleractinia</taxon>
        <taxon>Astrocoeniina</taxon>
        <taxon>Pocilloporidae</taxon>
        <taxon>Pocillopora</taxon>
    </lineage>
</organism>
<dbReference type="InterPro" id="IPR036179">
    <property type="entry name" value="Ig-like_dom_sf"/>
</dbReference>
<accession>A0AAU9VWP5</accession>
<evidence type="ECO:0000259" key="6">
    <source>
        <dbReference type="PROSITE" id="PS50835"/>
    </source>
</evidence>
<dbReference type="AlphaFoldDB" id="A0AAU9VWP5"/>
<keyword evidence="1 5" id="KW-0732">Signal</keyword>
<dbReference type="SUPFAM" id="SSF48726">
    <property type="entry name" value="Immunoglobulin"/>
    <property type="match status" value="3"/>
</dbReference>
<dbReference type="EMBL" id="CALNXJ010000004">
    <property type="protein sequence ID" value="CAH3038589.1"/>
    <property type="molecule type" value="Genomic_DNA"/>
</dbReference>
<dbReference type="PANTHER" id="PTHR12231">
    <property type="entry name" value="CTX-RELATED TYPE I TRANSMEMBRANE PROTEIN"/>
    <property type="match status" value="1"/>
</dbReference>
<reference evidence="7 8" key="1">
    <citation type="submission" date="2022-05" db="EMBL/GenBank/DDBJ databases">
        <authorList>
            <consortium name="Genoscope - CEA"/>
            <person name="William W."/>
        </authorList>
    </citation>
    <scope>NUCLEOTIDE SEQUENCE [LARGE SCALE GENOMIC DNA]</scope>
</reference>
<dbReference type="InterPro" id="IPR003599">
    <property type="entry name" value="Ig_sub"/>
</dbReference>
<name>A0AAU9VWP5_9CNID</name>
<evidence type="ECO:0000256" key="4">
    <source>
        <dbReference type="ARBA" id="ARBA00023319"/>
    </source>
</evidence>
<evidence type="ECO:0000256" key="5">
    <source>
        <dbReference type="SAM" id="SignalP"/>
    </source>
</evidence>
<evidence type="ECO:0000313" key="8">
    <source>
        <dbReference type="Proteomes" id="UP001159428"/>
    </source>
</evidence>
<proteinExistence type="predicted"/>
<dbReference type="SMART" id="SM00409">
    <property type="entry name" value="IG"/>
    <property type="match status" value="3"/>
</dbReference>
<keyword evidence="2" id="KW-0677">Repeat</keyword>
<dbReference type="Gene3D" id="2.60.40.10">
    <property type="entry name" value="Immunoglobulins"/>
    <property type="match status" value="3"/>
</dbReference>
<dbReference type="InterPro" id="IPR013783">
    <property type="entry name" value="Ig-like_fold"/>
</dbReference>
<keyword evidence="3" id="KW-1015">Disulfide bond</keyword>
<dbReference type="InterPro" id="IPR003598">
    <property type="entry name" value="Ig_sub2"/>
</dbReference>
<dbReference type="PROSITE" id="PS50835">
    <property type="entry name" value="IG_LIKE"/>
    <property type="match status" value="2"/>
</dbReference>
<keyword evidence="8" id="KW-1185">Reference proteome</keyword>
<dbReference type="InterPro" id="IPR051170">
    <property type="entry name" value="Neural/epithelial_adhesion"/>
</dbReference>
<dbReference type="Pfam" id="PF13927">
    <property type="entry name" value="Ig_3"/>
    <property type="match status" value="1"/>
</dbReference>
<dbReference type="SMART" id="SM00408">
    <property type="entry name" value="IGc2"/>
    <property type="match status" value="1"/>
</dbReference>
<keyword evidence="4" id="KW-0393">Immunoglobulin domain</keyword>
<feature type="domain" description="Ig-like" evidence="6">
    <location>
        <begin position="150"/>
        <end position="230"/>
    </location>
</feature>
<evidence type="ECO:0000256" key="2">
    <source>
        <dbReference type="ARBA" id="ARBA00022737"/>
    </source>
</evidence>
<sequence>MSRLLCAKNTNMGNYALLCNLILLVQVSMQAVTIIDPLPQNVFAISGSQVHFTCIFVGDNGLPPVRVKFQRRKLLPNYEEKWLDIPETETVFQTNKTEGNKTTATLYFTNITIEDDTSKGRHACTGYSSKGGKEERHGFTIHVTAVEDLPVARLIPNITVSYGDSARLYCNLTHNNNEQTTPIKKVTYLKNGKHVKTTTDVNQPLIFNSVGTREGGDYRCRITVYLKSLQSYDVMSSAAYLHVRVRFPISEVKLTADIGDSVAMVCSAEGYPLNIEWRRNFEGKSAIIKPKGRFILQGECSFCDSILVIQNATAEDSGNYSCSASNGPGQQFFLVKVANGTLINVAHATSVPNHLKIIMPAFLWTWWNSF</sequence>
<evidence type="ECO:0000256" key="1">
    <source>
        <dbReference type="ARBA" id="ARBA00022729"/>
    </source>
</evidence>
<dbReference type="InterPro" id="IPR007110">
    <property type="entry name" value="Ig-like_dom"/>
</dbReference>
<evidence type="ECO:0000256" key="3">
    <source>
        <dbReference type="ARBA" id="ARBA00023157"/>
    </source>
</evidence>
<dbReference type="Proteomes" id="UP001159428">
    <property type="component" value="Unassembled WGS sequence"/>
</dbReference>
<comment type="caution">
    <text evidence="7">The sequence shown here is derived from an EMBL/GenBank/DDBJ whole genome shotgun (WGS) entry which is preliminary data.</text>
</comment>
<feature type="chain" id="PRO_5043516067" description="Ig-like domain-containing protein" evidence="5">
    <location>
        <begin position="32"/>
        <end position="370"/>
    </location>
</feature>